<evidence type="ECO:0000313" key="1">
    <source>
        <dbReference type="EMBL" id="OQS39939.1"/>
    </source>
</evidence>
<protein>
    <submittedName>
        <fullName evidence="1">Phage tail protein I</fullName>
    </submittedName>
</protein>
<dbReference type="EMBL" id="MUKV01000012">
    <property type="protein sequence ID" value="OQS39939.1"/>
    <property type="molecule type" value="Genomic_DNA"/>
</dbReference>
<dbReference type="InterPro" id="IPR006521">
    <property type="entry name" value="Tail_protein_I"/>
</dbReference>
<accession>A0A1W0CYT0</accession>
<name>A0A1W0CYT0_9NEIS</name>
<dbReference type="Pfam" id="PF09684">
    <property type="entry name" value="Tail_P2_I"/>
    <property type="match status" value="1"/>
</dbReference>
<proteinExistence type="predicted"/>
<reference evidence="1 2" key="1">
    <citation type="submission" date="2017-02" db="EMBL/GenBank/DDBJ databases">
        <title>Chromobacterium haemolyticum H5244.</title>
        <authorList>
            <person name="Gulvik C.A."/>
        </authorList>
    </citation>
    <scope>NUCLEOTIDE SEQUENCE [LARGE SCALE GENOMIC DNA]</scope>
    <source>
        <strain evidence="1 2">H5244</strain>
    </source>
</reference>
<sequence length="219" mass="24724">MAETMLLPPVLASDPRFRALGQLTGRISQQDLSPLLVYLVDQVNTELLPVLAEQFHVMGDEGWLLAGDERQQRALIKRAIELHRYKGTLWAVQEVFRVLGIDAELLEWWQQQPEGVPYTFSLKLWANDNWQDKNPLLSAELYHRLKCMVDEAKPVRCSYALHVGARFDQGVYLASAGQVRAIRRTDGHCLPVPAKPIFQPAQLASAGRARAVLRLSMEG</sequence>
<gene>
    <name evidence="1" type="ORF">B0T45_11600</name>
</gene>
<evidence type="ECO:0000313" key="2">
    <source>
        <dbReference type="Proteomes" id="UP000192721"/>
    </source>
</evidence>
<dbReference type="NCBIfam" id="TIGR01634">
    <property type="entry name" value="tail_P2_I"/>
    <property type="match status" value="1"/>
</dbReference>
<dbReference type="RefSeq" id="WP_081555567.1">
    <property type="nucleotide sequence ID" value="NZ_MUKV01000012.1"/>
</dbReference>
<organism evidence="1 2">
    <name type="scientific">Chromobacterium haemolyticum</name>
    <dbReference type="NCBI Taxonomy" id="394935"/>
    <lineage>
        <taxon>Bacteria</taxon>
        <taxon>Pseudomonadati</taxon>
        <taxon>Pseudomonadota</taxon>
        <taxon>Betaproteobacteria</taxon>
        <taxon>Neisseriales</taxon>
        <taxon>Chromobacteriaceae</taxon>
        <taxon>Chromobacterium</taxon>
    </lineage>
</organism>
<dbReference type="AlphaFoldDB" id="A0A1W0CYT0"/>
<dbReference type="Proteomes" id="UP000192721">
    <property type="component" value="Unassembled WGS sequence"/>
</dbReference>
<comment type="caution">
    <text evidence="1">The sequence shown here is derived from an EMBL/GenBank/DDBJ whole genome shotgun (WGS) entry which is preliminary data.</text>
</comment>